<dbReference type="GO" id="GO:0006412">
    <property type="term" value="P:translation"/>
    <property type="evidence" value="ECO:0007669"/>
    <property type="project" value="InterPro"/>
</dbReference>
<protein>
    <recommendedName>
        <fullName evidence="6">Small ribosomal subunit protein bS1</fullName>
    </recommendedName>
    <alternativeName>
        <fullName evidence="7">30S ribosomal protein S1</fullName>
    </alternativeName>
</protein>
<evidence type="ECO:0000313" key="10">
    <source>
        <dbReference type="EMBL" id="RFU16793.1"/>
    </source>
</evidence>
<dbReference type="InterPro" id="IPR050437">
    <property type="entry name" value="Ribos_protein_bS1-like"/>
</dbReference>
<feature type="compositionally biased region" description="Low complexity" evidence="8">
    <location>
        <begin position="10"/>
        <end position="26"/>
    </location>
</feature>
<dbReference type="GO" id="GO:0003729">
    <property type="term" value="F:mRNA binding"/>
    <property type="evidence" value="ECO:0007669"/>
    <property type="project" value="TreeGrafter"/>
</dbReference>
<dbReference type="InterPro" id="IPR000110">
    <property type="entry name" value="Ribosomal_bS1"/>
</dbReference>
<evidence type="ECO:0000256" key="4">
    <source>
        <dbReference type="ARBA" id="ARBA00022980"/>
    </source>
</evidence>
<evidence type="ECO:0000256" key="8">
    <source>
        <dbReference type="SAM" id="MobiDB-lite"/>
    </source>
</evidence>
<comment type="similarity">
    <text evidence="1">Belongs to the bacterial ribosomal protein bS1 family.</text>
</comment>
<evidence type="ECO:0000313" key="11">
    <source>
        <dbReference type="Proteomes" id="UP000264702"/>
    </source>
</evidence>
<dbReference type="Proteomes" id="UP000264702">
    <property type="component" value="Unassembled WGS sequence"/>
</dbReference>
<dbReference type="CDD" id="cd05688">
    <property type="entry name" value="S1_RPS1_repeat_ec3"/>
    <property type="match status" value="1"/>
</dbReference>
<dbReference type="GO" id="GO:0022627">
    <property type="term" value="C:cytosolic small ribosomal subunit"/>
    <property type="evidence" value="ECO:0007669"/>
    <property type="project" value="TreeGrafter"/>
</dbReference>
<feature type="domain" description="S1 motif" evidence="9">
    <location>
        <begin position="182"/>
        <end position="247"/>
    </location>
</feature>
<feature type="domain" description="S1 motif" evidence="9">
    <location>
        <begin position="99"/>
        <end position="164"/>
    </location>
</feature>
<dbReference type="PRINTS" id="PR00681">
    <property type="entry name" value="RIBOSOMALS1"/>
</dbReference>
<dbReference type="SMART" id="SM00316">
    <property type="entry name" value="S1"/>
    <property type="match status" value="6"/>
</dbReference>
<dbReference type="InterPro" id="IPR012340">
    <property type="entry name" value="NA-bd_OB-fold"/>
</dbReference>
<dbReference type="OrthoDB" id="9804077at2"/>
<dbReference type="Gene3D" id="2.40.50.140">
    <property type="entry name" value="Nucleic acid-binding proteins"/>
    <property type="match status" value="6"/>
</dbReference>
<proteinExistence type="inferred from homology"/>
<dbReference type="FunFam" id="2.40.50.140:FF:000018">
    <property type="entry name" value="30S ribosomal protein S1"/>
    <property type="match status" value="1"/>
</dbReference>
<evidence type="ECO:0000256" key="6">
    <source>
        <dbReference type="ARBA" id="ARBA00035293"/>
    </source>
</evidence>
<dbReference type="RefSeq" id="WP_117299701.1">
    <property type="nucleotide sequence ID" value="NZ_QVQT02000003.1"/>
</dbReference>
<keyword evidence="11" id="KW-1185">Reference proteome</keyword>
<dbReference type="NCBIfam" id="TIGR00717">
    <property type="entry name" value="rpsA"/>
    <property type="match status" value="1"/>
</dbReference>
<evidence type="ECO:0000256" key="3">
    <source>
        <dbReference type="ARBA" id="ARBA00022884"/>
    </source>
</evidence>
<feature type="domain" description="S1 motif" evidence="9">
    <location>
        <begin position="268"/>
        <end position="336"/>
    </location>
</feature>
<evidence type="ECO:0000256" key="5">
    <source>
        <dbReference type="ARBA" id="ARBA00023274"/>
    </source>
</evidence>
<reference evidence="10 11" key="1">
    <citation type="submission" date="2018-08" db="EMBL/GenBank/DDBJ databases">
        <title>Acidipila sp. 4G-K13, an acidobacterium isolated from forest soil.</title>
        <authorList>
            <person name="Gao Z.-H."/>
            <person name="Qiu L.-H."/>
        </authorList>
    </citation>
    <scope>NUCLEOTIDE SEQUENCE [LARGE SCALE GENOMIC DNA]</scope>
    <source>
        <strain evidence="10 11">4G-K13</strain>
    </source>
</reference>
<dbReference type="Pfam" id="PF00575">
    <property type="entry name" value="S1"/>
    <property type="match status" value="6"/>
</dbReference>
<evidence type="ECO:0000256" key="2">
    <source>
        <dbReference type="ARBA" id="ARBA00022737"/>
    </source>
</evidence>
<dbReference type="InterPro" id="IPR003029">
    <property type="entry name" value="S1_domain"/>
</dbReference>
<feature type="region of interest" description="Disordered" evidence="8">
    <location>
        <begin position="1"/>
        <end position="34"/>
    </location>
</feature>
<accession>A0A372IQI7</accession>
<organism evidence="10 11">
    <name type="scientific">Paracidobacterium acidisoli</name>
    <dbReference type="NCBI Taxonomy" id="2303751"/>
    <lineage>
        <taxon>Bacteria</taxon>
        <taxon>Pseudomonadati</taxon>
        <taxon>Acidobacteriota</taxon>
        <taxon>Terriglobia</taxon>
        <taxon>Terriglobales</taxon>
        <taxon>Acidobacteriaceae</taxon>
        <taxon>Paracidobacterium</taxon>
    </lineage>
</organism>
<keyword evidence="2" id="KW-0677">Repeat</keyword>
<evidence type="ECO:0000256" key="1">
    <source>
        <dbReference type="ARBA" id="ARBA00006767"/>
    </source>
</evidence>
<dbReference type="AlphaFoldDB" id="A0A372IQI7"/>
<dbReference type="EMBL" id="QVQT01000003">
    <property type="protein sequence ID" value="RFU16793.1"/>
    <property type="molecule type" value="Genomic_DNA"/>
</dbReference>
<dbReference type="PANTHER" id="PTHR10724">
    <property type="entry name" value="30S RIBOSOMAL PROTEIN S1"/>
    <property type="match status" value="1"/>
</dbReference>
<gene>
    <name evidence="10" type="ORF">D0Y96_08580</name>
</gene>
<evidence type="ECO:0000259" key="9">
    <source>
        <dbReference type="PROSITE" id="PS50126"/>
    </source>
</evidence>
<feature type="domain" description="S1 motif" evidence="9">
    <location>
        <begin position="527"/>
        <end position="594"/>
    </location>
</feature>
<dbReference type="InterPro" id="IPR035104">
    <property type="entry name" value="Ribosomal_protein_S1-like"/>
</dbReference>
<dbReference type="GO" id="GO:0003735">
    <property type="term" value="F:structural constituent of ribosome"/>
    <property type="evidence" value="ECO:0007669"/>
    <property type="project" value="InterPro"/>
</dbReference>
<dbReference type="NCBIfam" id="NF004952">
    <property type="entry name" value="PRK06299.1-2"/>
    <property type="match status" value="1"/>
</dbReference>
<dbReference type="CDD" id="cd04465">
    <property type="entry name" value="S1_RPS1_repeat_ec2_hs2"/>
    <property type="match status" value="1"/>
</dbReference>
<dbReference type="PANTHER" id="PTHR10724:SF7">
    <property type="entry name" value="SMALL RIBOSOMAL SUBUNIT PROTEIN BS1C"/>
    <property type="match status" value="1"/>
</dbReference>
<dbReference type="SUPFAM" id="SSF50249">
    <property type="entry name" value="Nucleic acid-binding proteins"/>
    <property type="match status" value="6"/>
</dbReference>
<name>A0A372IQI7_9BACT</name>
<keyword evidence="3" id="KW-0694">RNA-binding</keyword>
<feature type="domain" description="S1 motif" evidence="9">
    <location>
        <begin position="353"/>
        <end position="423"/>
    </location>
</feature>
<keyword evidence="4 10" id="KW-0689">Ribosomal protein</keyword>
<dbReference type="PROSITE" id="PS50126">
    <property type="entry name" value="S1"/>
    <property type="match status" value="6"/>
</dbReference>
<comment type="caution">
    <text evidence="10">The sequence shown here is derived from an EMBL/GenBank/DDBJ whole genome shotgun (WGS) entry which is preliminary data.</text>
</comment>
<dbReference type="FunFam" id="2.40.50.140:FF:000011">
    <property type="entry name" value="30S ribosomal protein S1"/>
    <property type="match status" value="2"/>
</dbReference>
<evidence type="ECO:0000256" key="7">
    <source>
        <dbReference type="ARBA" id="ARBA00035517"/>
    </source>
</evidence>
<feature type="domain" description="S1 motif" evidence="9">
    <location>
        <begin position="440"/>
        <end position="510"/>
    </location>
</feature>
<keyword evidence="5" id="KW-0687">Ribonucleoprotein</keyword>
<sequence>MADVLNPEQTESTPLNTELETPTLDPATDQIDPSLELTHNPEAVSAESHLTTEDRHAVAEIPAAHDEEESDPGMEDFAAALESFDREQAAEAAALSFDDTIVTGTVIKLTDKHVVVDVGLKSEGLIPIEQVTDHTGQPKLHPGETVEVVVEREEIEGGYLLSYDKAQRLRVWDTIEKAANEKTPVLGTVAGRVKGGLTVDIGIKAFLPGSQLEVRPVRNLDAWIGQQIEVRVIKLNKKRGNVVVSRKEILEEELTAKRSLTLEHLEEGSILTGTVKNLTDYGAFVDLGGIDGLLHITDMSWGRLTHPRDLVNVSDEIQVKVLKFDKDKQRVSLGFKQLTPDPWLDAVERYPIGARVRGRVLSVTDYGAFVELEQGIEGLVHVSEMTWSKRMKHPSKLVKPGDEVETVILAVNPSDRRISLGMKQLLENPWENLSDRYPSGTVVEGRVRNLTDFGAFIEIEDGIDGLVHVSNLSWTKRVKHPSEVLKKGEKVRAVVLGVEPENRRLSLGIKQMQPDVWESFFAQHRVGDVVHGKVLRTAQFGAFVEITEGVEGLCHVSEATDVNGVPMKLDQGQEHDFKIIKMNPDEKKVGLSLRAVGEEASRADVEAYKQPVSSSTTTLGDLVNWKRER</sequence>